<dbReference type="OrthoDB" id="9813383at2"/>
<dbReference type="SUPFAM" id="SSF52317">
    <property type="entry name" value="Class I glutamine amidotransferase-like"/>
    <property type="match status" value="1"/>
</dbReference>
<dbReference type="PROSITE" id="PS51273">
    <property type="entry name" value="GATASE_TYPE_1"/>
    <property type="match status" value="1"/>
</dbReference>
<dbReference type="RefSeq" id="WP_119901969.1">
    <property type="nucleotide sequence ID" value="NZ_QYZP01000001.1"/>
</dbReference>
<keyword evidence="3" id="KW-1185">Reference proteome</keyword>
<organism evidence="2 3">
    <name type="scientific">Nesterenkonia natronophila</name>
    <dbReference type="NCBI Taxonomy" id="2174932"/>
    <lineage>
        <taxon>Bacteria</taxon>
        <taxon>Bacillati</taxon>
        <taxon>Actinomycetota</taxon>
        <taxon>Actinomycetes</taxon>
        <taxon>Micrococcales</taxon>
        <taxon>Micrococcaceae</taxon>
        <taxon>Nesterenkonia</taxon>
    </lineage>
</organism>
<keyword evidence="2" id="KW-0378">Hydrolase</keyword>
<dbReference type="EMBL" id="QYZP01000001">
    <property type="protein sequence ID" value="RJN32925.1"/>
    <property type="molecule type" value="Genomic_DNA"/>
</dbReference>
<name>A0A3A4FKJ3_9MICC</name>
<comment type="caution">
    <text evidence="2">The sequence shown here is derived from an EMBL/GenBank/DDBJ whole genome shotgun (WGS) entry which is preliminary data.</text>
</comment>
<dbReference type="PANTHER" id="PTHR43235">
    <property type="entry name" value="GLUTAMINE AMIDOTRANSFERASE PB2B2.05-RELATED"/>
    <property type="match status" value="1"/>
</dbReference>
<sequence>MTILSTQSRPRIGVPAMWSKSVNGLRYSGSVVANAVLEAIVRAGGQPLVIFPGAEFHDWDLLDGLVLPGGSDIDPARYGQKPDEQLSPTDFSGQDDADARAILAAETLGIPALLICRGMQLWNVERGGSMIQHWPTEPQEHVDTVHDVDITPGTHLAQALGEATTVDVSSYHHQAVGKLGQGLQVVSRAEDGCIEALEDPQHRIVAVQWHPEDRAHHHPTDHALFTWIISAAADYRATARSTTRTHQEVS</sequence>
<dbReference type="PANTHER" id="PTHR43235:SF1">
    <property type="entry name" value="GLUTAMINE AMIDOTRANSFERASE PB2B2.05-RELATED"/>
    <property type="match status" value="1"/>
</dbReference>
<dbReference type="InterPro" id="IPR011697">
    <property type="entry name" value="Peptidase_C26"/>
</dbReference>
<evidence type="ECO:0000313" key="3">
    <source>
        <dbReference type="Proteomes" id="UP000266615"/>
    </source>
</evidence>
<accession>A0A3A4FKJ3</accession>
<dbReference type="GO" id="GO:0005829">
    <property type="term" value="C:cytosol"/>
    <property type="evidence" value="ECO:0007669"/>
    <property type="project" value="TreeGrafter"/>
</dbReference>
<dbReference type="Pfam" id="PF07722">
    <property type="entry name" value="Peptidase_C26"/>
    <property type="match status" value="1"/>
</dbReference>
<dbReference type="InterPro" id="IPR044668">
    <property type="entry name" value="PuuD-like"/>
</dbReference>
<dbReference type="Proteomes" id="UP000266615">
    <property type="component" value="Unassembled WGS sequence"/>
</dbReference>
<protein>
    <submittedName>
        <fullName evidence="2">Gamma-glutamyl-gamma-aminobutyrate hydrolase family protein</fullName>
    </submittedName>
</protein>
<gene>
    <name evidence="2" type="ORF">D3250_03685</name>
</gene>
<dbReference type="Gene3D" id="3.40.50.880">
    <property type="match status" value="1"/>
</dbReference>
<dbReference type="AlphaFoldDB" id="A0A3A4FKJ3"/>
<dbReference type="GO" id="GO:0006598">
    <property type="term" value="P:polyamine catabolic process"/>
    <property type="evidence" value="ECO:0007669"/>
    <property type="project" value="TreeGrafter"/>
</dbReference>
<dbReference type="InterPro" id="IPR029062">
    <property type="entry name" value="Class_I_gatase-like"/>
</dbReference>
<reference evidence="2 3" key="1">
    <citation type="submission" date="2018-09" db="EMBL/GenBank/DDBJ databases">
        <title>Nesterenkonia natronophila sp. nov., an alkaliphilic actinobacteriume isolated from a soda lake, and emended description of the genus Nesterenkonia.</title>
        <authorList>
            <person name="Menes R.J."/>
            <person name="Iriarte A."/>
        </authorList>
    </citation>
    <scope>NUCLEOTIDE SEQUENCE [LARGE SCALE GENOMIC DNA]</scope>
    <source>
        <strain evidence="2 3">M8</strain>
    </source>
</reference>
<dbReference type="CDD" id="cd01745">
    <property type="entry name" value="GATase1_2"/>
    <property type="match status" value="1"/>
</dbReference>
<dbReference type="GO" id="GO:0033969">
    <property type="term" value="F:gamma-glutamyl-gamma-aminobutyrate hydrolase activity"/>
    <property type="evidence" value="ECO:0007669"/>
    <property type="project" value="TreeGrafter"/>
</dbReference>
<proteinExistence type="predicted"/>
<evidence type="ECO:0000256" key="1">
    <source>
        <dbReference type="SAM" id="MobiDB-lite"/>
    </source>
</evidence>
<evidence type="ECO:0000313" key="2">
    <source>
        <dbReference type="EMBL" id="RJN32925.1"/>
    </source>
</evidence>
<feature type="region of interest" description="Disordered" evidence="1">
    <location>
        <begin position="73"/>
        <end position="93"/>
    </location>
</feature>